<dbReference type="PROSITE" id="PS00061">
    <property type="entry name" value="ADH_SHORT"/>
    <property type="match status" value="1"/>
</dbReference>
<dbReference type="InterPro" id="IPR036291">
    <property type="entry name" value="NAD(P)-bd_dom_sf"/>
</dbReference>
<dbReference type="RefSeq" id="WP_085441538.1">
    <property type="nucleotide sequence ID" value="NZ_LVJN01000018.1"/>
</dbReference>
<accession>A0A1Y2K5T4</accession>
<organism evidence="3 4">
    <name type="scientific">Magnetofaba australis IT-1</name>
    <dbReference type="NCBI Taxonomy" id="1434232"/>
    <lineage>
        <taxon>Bacteria</taxon>
        <taxon>Pseudomonadati</taxon>
        <taxon>Pseudomonadota</taxon>
        <taxon>Magnetococcia</taxon>
        <taxon>Magnetococcales</taxon>
        <taxon>Magnetococcaceae</taxon>
        <taxon>Magnetofaba</taxon>
    </lineage>
</organism>
<dbReference type="PRINTS" id="PR00080">
    <property type="entry name" value="SDRFAMILY"/>
</dbReference>
<dbReference type="Proteomes" id="UP000194003">
    <property type="component" value="Unassembled WGS sequence"/>
</dbReference>
<dbReference type="EMBL" id="LVJN01000018">
    <property type="protein sequence ID" value="OSM04890.1"/>
    <property type="molecule type" value="Genomic_DNA"/>
</dbReference>
<evidence type="ECO:0000256" key="2">
    <source>
        <dbReference type="ARBA" id="ARBA00023002"/>
    </source>
</evidence>
<evidence type="ECO:0000256" key="1">
    <source>
        <dbReference type="ARBA" id="ARBA00006484"/>
    </source>
</evidence>
<dbReference type="InterPro" id="IPR002347">
    <property type="entry name" value="SDR_fam"/>
</dbReference>
<comment type="similarity">
    <text evidence="1">Belongs to the short-chain dehydrogenases/reductases (SDR) family.</text>
</comment>
<dbReference type="OrthoDB" id="9792355at2"/>
<dbReference type="NCBIfam" id="NF005559">
    <property type="entry name" value="PRK07231.1"/>
    <property type="match status" value="1"/>
</dbReference>
<keyword evidence="2" id="KW-0560">Oxidoreductase</keyword>
<name>A0A1Y2K5T4_9PROT</name>
<dbReference type="PRINTS" id="PR00081">
    <property type="entry name" value="GDHRDH"/>
</dbReference>
<gene>
    <name evidence="3" type="ORF">MAIT1_02996</name>
</gene>
<dbReference type="STRING" id="1434232.MAIT1_02996"/>
<dbReference type="FunFam" id="3.40.50.720:FF:000084">
    <property type="entry name" value="Short-chain dehydrogenase reductase"/>
    <property type="match status" value="1"/>
</dbReference>
<comment type="caution">
    <text evidence="3">The sequence shown here is derived from an EMBL/GenBank/DDBJ whole genome shotgun (WGS) entry which is preliminary data.</text>
</comment>
<dbReference type="Pfam" id="PF13561">
    <property type="entry name" value="adh_short_C2"/>
    <property type="match status" value="1"/>
</dbReference>
<dbReference type="SUPFAM" id="SSF51735">
    <property type="entry name" value="NAD(P)-binding Rossmann-fold domains"/>
    <property type="match status" value="1"/>
</dbReference>
<dbReference type="InterPro" id="IPR020904">
    <property type="entry name" value="Sc_DH/Rdtase_CS"/>
</dbReference>
<reference evidence="3 4" key="1">
    <citation type="journal article" date="2016" name="BMC Genomics">
        <title>Combined genomic and structural analyses of a cultured magnetotactic bacterium reveals its niche adaptation to a dynamic environment.</title>
        <authorList>
            <person name="Araujo A.C."/>
            <person name="Morillo V."/>
            <person name="Cypriano J."/>
            <person name="Teixeira L.C."/>
            <person name="Leao P."/>
            <person name="Lyra S."/>
            <person name="Almeida L.G."/>
            <person name="Bazylinski D.A."/>
            <person name="Vasconcellos A.T."/>
            <person name="Abreu F."/>
            <person name="Lins U."/>
        </authorList>
    </citation>
    <scope>NUCLEOTIDE SEQUENCE [LARGE SCALE GENOMIC DNA]</scope>
    <source>
        <strain evidence="3 4">IT-1</strain>
    </source>
</reference>
<dbReference type="AlphaFoldDB" id="A0A1Y2K5T4"/>
<dbReference type="Gene3D" id="3.40.50.720">
    <property type="entry name" value="NAD(P)-binding Rossmann-like Domain"/>
    <property type="match status" value="1"/>
</dbReference>
<evidence type="ECO:0000313" key="4">
    <source>
        <dbReference type="Proteomes" id="UP000194003"/>
    </source>
</evidence>
<dbReference type="CDD" id="cd05233">
    <property type="entry name" value="SDR_c"/>
    <property type="match status" value="1"/>
</dbReference>
<sequence length="256" mass="26378">MQGLNGKRAVVTGAATGIGLAIARRLSEEGCRTALLDRNVQGAQAQAEALRGQGYDAVGVGVDVADEPSVSAALAQCAALWGGLDILVNNAALLAFHGVDATQQTWERILAVNAIGPALCAKHALAHMPPQGGAIVNIGSISEVIAQPGYLTYSASKGALDSMTRCMAQELAAQGIRVNSVSPGIIWSEATQRITRERYGLGREAADRHPEIGGASLLKRVGDPQEVAAAVAFLASDEARYITGANLVVDGGQSIT</sequence>
<protein>
    <submittedName>
        <fullName evidence="3">Putative short chain dehydrogenase</fullName>
    </submittedName>
</protein>
<dbReference type="GO" id="GO:0016491">
    <property type="term" value="F:oxidoreductase activity"/>
    <property type="evidence" value="ECO:0007669"/>
    <property type="project" value="UniProtKB-KW"/>
</dbReference>
<evidence type="ECO:0000313" key="3">
    <source>
        <dbReference type="EMBL" id="OSM04890.1"/>
    </source>
</evidence>
<proteinExistence type="inferred from homology"/>
<keyword evidence="4" id="KW-1185">Reference proteome</keyword>
<dbReference type="PANTHER" id="PTHR24321">
    <property type="entry name" value="DEHYDROGENASES, SHORT CHAIN"/>
    <property type="match status" value="1"/>
</dbReference>
<dbReference type="PANTHER" id="PTHR24321:SF14">
    <property type="entry name" value="SHORT-CHAIN TYPE DEHYDROGENASE_REDUCTASE BLR2146-RELATED"/>
    <property type="match status" value="1"/>
</dbReference>